<feature type="compositionally biased region" description="Basic and acidic residues" evidence="11">
    <location>
        <begin position="693"/>
        <end position="704"/>
    </location>
</feature>
<dbReference type="Gene3D" id="1.10.510.10">
    <property type="entry name" value="Transferase(Phosphotransferase) domain 1"/>
    <property type="match status" value="1"/>
</dbReference>
<dbReference type="PANTHER" id="PTHR24346:SF110">
    <property type="entry name" value="NON-SPECIFIC SERINE_THREONINE PROTEIN KINASE"/>
    <property type="match status" value="1"/>
</dbReference>
<evidence type="ECO:0000256" key="11">
    <source>
        <dbReference type="SAM" id="MobiDB-lite"/>
    </source>
</evidence>
<keyword evidence="14" id="KW-1185">Reference proteome</keyword>
<dbReference type="SUPFAM" id="SSF56112">
    <property type="entry name" value="Protein kinase-like (PK-like)"/>
    <property type="match status" value="1"/>
</dbReference>
<feature type="compositionally biased region" description="Polar residues" evidence="11">
    <location>
        <begin position="43"/>
        <end position="55"/>
    </location>
</feature>
<dbReference type="PROSITE" id="PS00107">
    <property type="entry name" value="PROTEIN_KINASE_ATP"/>
    <property type="match status" value="1"/>
</dbReference>
<comment type="catalytic activity">
    <reaction evidence="8">
        <text>L-threonyl-[protein] + ATP = O-phospho-L-threonyl-[protein] + ADP + H(+)</text>
        <dbReference type="Rhea" id="RHEA:46608"/>
        <dbReference type="Rhea" id="RHEA-COMP:11060"/>
        <dbReference type="Rhea" id="RHEA-COMP:11605"/>
        <dbReference type="ChEBI" id="CHEBI:15378"/>
        <dbReference type="ChEBI" id="CHEBI:30013"/>
        <dbReference type="ChEBI" id="CHEBI:30616"/>
        <dbReference type="ChEBI" id="CHEBI:61977"/>
        <dbReference type="ChEBI" id="CHEBI:456216"/>
        <dbReference type="EC" id="2.7.11.1"/>
    </reaction>
</comment>
<keyword evidence="5 10" id="KW-0547">Nucleotide-binding</keyword>
<feature type="compositionally biased region" description="Polar residues" evidence="11">
    <location>
        <begin position="1118"/>
        <end position="1127"/>
    </location>
</feature>
<dbReference type="InterPro" id="IPR011009">
    <property type="entry name" value="Kinase-like_dom_sf"/>
</dbReference>
<dbReference type="FunFam" id="3.30.200.20:FF:000042">
    <property type="entry name" value="Aurora kinase A"/>
    <property type="match status" value="1"/>
</dbReference>
<evidence type="ECO:0000256" key="2">
    <source>
        <dbReference type="ARBA" id="ARBA00022527"/>
    </source>
</evidence>
<evidence type="ECO:0000256" key="3">
    <source>
        <dbReference type="ARBA" id="ARBA00022553"/>
    </source>
</evidence>
<accession>A0A6A6PT38</accession>
<feature type="compositionally biased region" description="Low complexity" evidence="11">
    <location>
        <begin position="833"/>
        <end position="845"/>
    </location>
</feature>
<feature type="compositionally biased region" description="Polar residues" evidence="11">
    <location>
        <begin position="84"/>
        <end position="93"/>
    </location>
</feature>
<dbReference type="PROSITE" id="PS50011">
    <property type="entry name" value="PROTEIN_KINASE_DOM"/>
    <property type="match status" value="1"/>
</dbReference>
<name>A0A6A6PT38_9PEZI</name>
<comment type="catalytic activity">
    <reaction evidence="9">
        <text>L-seryl-[protein] + ATP = O-phospho-L-seryl-[protein] + ADP + H(+)</text>
        <dbReference type="Rhea" id="RHEA:17989"/>
        <dbReference type="Rhea" id="RHEA-COMP:9863"/>
        <dbReference type="Rhea" id="RHEA-COMP:11604"/>
        <dbReference type="ChEBI" id="CHEBI:15378"/>
        <dbReference type="ChEBI" id="CHEBI:29999"/>
        <dbReference type="ChEBI" id="CHEBI:30616"/>
        <dbReference type="ChEBI" id="CHEBI:83421"/>
        <dbReference type="ChEBI" id="CHEBI:456216"/>
        <dbReference type="EC" id="2.7.11.1"/>
    </reaction>
</comment>
<feature type="compositionally biased region" description="Basic and acidic residues" evidence="11">
    <location>
        <begin position="1142"/>
        <end position="1155"/>
    </location>
</feature>
<evidence type="ECO:0000256" key="9">
    <source>
        <dbReference type="ARBA" id="ARBA00048679"/>
    </source>
</evidence>
<feature type="compositionally biased region" description="Low complexity" evidence="11">
    <location>
        <begin position="21"/>
        <end position="42"/>
    </location>
</feature>
<feature type="compositionally biased region" description="Basic and acidic residues" evidence="11">
    <location>
        <begin position="145"/>
        <end position="156"/>
    </location>
</feature>
<dbReference type="GO" id="GO:0000011">
    <property type="term" value="P:vacuole inheritance"/>
    <property type="evidence" value="ECO:0007669"/>
    <property type="project" value="UniProtKB-ARBA"/>
</dbReference>
<evidence type="ECO:0000256" key="10">
    <source>
        <dbReference type="PROSITE-ProRule" id="PRU10141"/>
    </source>
</evidence>
<proteinExistence type="predicted"/>
<feature type="compositionally biased region" description="Low complexity" evidence="11">
    <location>
        <begin position="56"/>
        <end position="80"/>
    </location>
</feature>
<feature type="binding site" evidence="10">
    <location>
        <position position="302"/>
    </location>
    <ligand>
        <name>ATP</name>
        <dbReference type="ChEBI" id="CHEBI:30616"/>
    </ligand>
</feature>
<feature type="compositionally biased region" description="Low complexity" evidence="11">
    <location>
        <begin position="1007"/>
        <end position="1029"/>
    </location>
</feature>
<evidence type="ECO:0000313" key="14">
    <source>
        <dbReference type="Proteomes" id="UP000799767"/>
    </source>
</evidence>
<evidence type="ECO:0000256" key="6">
    <source>
        <dbReference type="ARBA" id="ARBA00022777"/>
    </source>
</evidence>
<dbReference type="Proteomes" id="UP000799767">
    <property type="component" value="Unassembled WGS sequence"/>
</dbReference>
<dbReference type="EC" id="2.7.11.1" evidence="1"/>
<dbReference type="OrthoDB" id="193931at2759"/>
<dbReference type="PROSITE" id="PS00108">
    <property type="entry name" value="PROTEIN_KINASE_ST"/>
    <property type="match status" value="1"/>
</dbReference>
<dbReference type="InterPro" id="IPR008271">
    <property type="entry name" value="Ser/Thr_kinase_AS"/>
</dbReference>
<feature type="compositionally biased region" description="Polar residues" evidence="11">
    <location>
        <begin position="947"/>
        <end position="984"/>
    </location>
</feature>
<dbReference type="GO" id="GO:0035556">
    <property type="term" value="P:intracellular signal transduction"/>
    <property type="evidence" value="ECO:0007669"/>
    <property type="project" value="TreeGrafter"/>
</dbReference>
<dbReference type="SMART" id="SM00220">
    <property type="entry name" value="S_TKc"/>
    <property type="match status" value="1"/>
</dbReference>
<feature type="compositionally biased region" description="Low complexity" evidence="11">
    <location>
        <begin position="885"/>
        <end position="896"/>
    </location>
</feature>
<feature type="compositionally biased region" description="Low complexity" evidence="11">
    <location>
        <begin position="656"/>
        <end position="674"/>
    </location>
</feature>
<feature type="compositionally biased region" description="Polar residues" evidence="11">
    <location>
        <begin position="1"/>
        <end position="15"/>
    </location>
</feature>
<dbReference type="FunFam" id="1.10.510.10:FF:000397">
    <property type="entry name" value="Serine/threonine-protein kinase KIN4"/>
    <property type="match status" value="1"/>
</dbReference>
<feature type="compositionally biased region" description="Low complexity" evidence="11">
    <location>
        <begin position="808"/>
        <end position="821"/>
    </location>
</feature>
<organism evidence="13 14">
    <name type="scientific">Neohortaea acidophila</name>
    <dbReference type="NCBI Taxonomy" id="245834"/>
    <lineage>
        <taxon>Eukaryota</taxon>
        <taxon>Fungi</taxon>
        <taxon>Dikarya</taxon>
        <taxon>Ascomycota</taxon>
        <taxon>Pezizomycotina</taxon>
        <taxon>Dothideomycetes</taxon>
        <taxon>Dothideomycetidae</taxon>
        <taxon>Mycosphaerellales</taxon>
        <taxon>Teratosphaeriaceae</taxon>
        <taxon>Neohortaea</taxon>
    </lineage>
</organism>
<keyword evidence="2" id="KW-0723">Serine/threonine-protein kinase</keyword>
<keyword evidence="3" id="KW-0597">Phosphoprotein</keyword>
<dbReference type="AlphaFoldDB" id="A0A6A6PT38"/>
<feature type="compositionally biased region" description="Polar residues" evidence="11">
    <location>
        <begin position="735"/>
        <end position="750"/>
    </location>
</feature>
<gene>
    <name evidence="13" type="ORF">BDY17DRAFT_324020</name>
</gene>
<dbReference type="RefSeq" id="XP_033589838.1">
    <property type="nucleotide sequence ID" value="XM_033737117.1"/>
</dbReference>
<feature type="region of interest" description="Disordered" evidence="11">
    <location>
        <begin position="221"/>
        <end position="261"/>
    </location>
</feature>
<evidence type="ECO:0000313" key="13">
    <source>
        <dbReference type="EMBL" id="KAF2483268.1"/>
    </source>
</evidence>
<dbReference type="PANTHER" id="PTHR24346">
    <property type="entry name" value="MAP/MICROTUBULE AFFINITY-REGULATING KINASE"/>
    <property type="match status" value="1"/>
</dbReference>
<keyword evidence="6" id="KW-0418">Kinase</keyword>
<evidence type="ECO:0000256" key="5">
    <source>
        <dbReference type="ARBA" id="ARBA00022741"/>
    </source>
</evidence>
<keyword evidence="4" id="KW-0808">Transferase</keyword>
<feature type="compositionally biased region" description="Polar residues" evidence="11">
    <location>
        <begin position="994"/>
        <end position="1006"/>
    </location>
</feature>
<protein>
    <recommendedName>
        <fullName evidence="1">non-specific serine/threonine protein kinase</fullName>
        <ecNumber evidence="1">2.7.11.1</ecNumber>
    </recommendedName>
</protein>
<feature type="domain" description="Protein kinase" evidence="12">
    <location>
        <begin position="269"/>
        <end position="563"/>
    </location>
</feature>
<evidence type="ECO:0000256" key="8">
    <source>
        <dbReference type="ARBA" id="ARBA00047899"/>
    </source>
</evidence>
<feature type="compositionally biased region" description="Basic and acidic residues" evidence="11">
    <location>
        <begin position="244"/>
        <end position="261"/>
    </location>
</feature>
<feature type="region of interest" description="Disordered" evidence="11">
    <location>
        <begin position="588"/>
        <end position="1155"/>
    </location>
</feature>
<evidence type="ECO:0000256" key="7">
    <source>
        <dbReference type="ARBA" id="ARBA00022840"/>
    </source>
</evidence>
<dbReference type="InterPro" id="IPR000719">
    <property type="entry name" value="Prot_kinase_dom"/>
</dbReference>
<dbReference type="GO" id="GO:0004674">
    <property type="term" value="F:protein serine/threonine kinase activity"/>
    <property type="evidence" value="ECO:0007669"/>
    <property type="project" value="UniProtKB-KW"/>
</dbReference>
<dbReference type="GO" id="GO:0005524">
    <property type="term" value="F:ATP binding"/>
    <property type="evidence" value="ECO:0007669"/>
    <property type="project" value="UniProtKB-UniRule"/>
</dbReference>
<feature type="compositionally biased region" description="Polar residues" evidence="11">
    <location>
        <begin position="924"/>
        <end position="937"/>
    </location>
</feature>
<dbReference type="Pfam" id="PF00069">
    <property type="entry name" value="Pkinase"/>
    <property type="match status" value="1"/>
</dbReference>
<dbReference type="GO" id="GO:0005737">
    <property type="term" value="C:cytoplasm"/>
    <property type="evidence" value="ECO:0007669"/>
    <property type="project" value="TreeGrafter"/>
</dbReference>
<reference evidence="13" key="1">
    <citation type="journal article" date="2020" name="Stud. Mycol.">
        <title>101 Dothideomycetes genomes: a test case for predicting lifestyles and emergence of pathogens.</title>
        <authorList>
            <person name="Haridas S."/>
            <person name="Albert R."/>
            <person name="Binder M."/>
            <person name="Bloem J."/>
            <person name="Labutti K."/>
            <person name="Salamov A."/>
            <person name="Andreopoulos B."/>
            <person name="Baker S."/>
            <person name="Barry K."/>
            <person name="Bills G."/>
            <person name="Bluhm B."/>
            <person name="Cannon C."/>
            <person name="Castanera R."/>
            <person name="Culley D."/>
            <person name="Daum C."/>
            <person name="Ezra D."/>
            <person name="Gonzalez J."/>
            <person name="Henrissat B."/>
            <person name="Kuo A."/>
            <person name="Liang C."/>
            <person name="Lipzen A."/>
            <person name="Lutzoni F."/>
            <person name="Magnuson J."/>
            <person name="Mondo S."/>
            <person name="Nolan M."/>
            <person name="Ohm R."/>
            <person name="Pangilinan J."/>
            <person name="Park H.-J."/>
            <person name="Ramirez L."/>
            <person name="Alfaro M."/>
            <person name="Sun H."/>
            <person name="Tritt A."/>
            <person name="Yoshinaga Y."/>
            <person name="Zwiers L.-H."/>
            <person name="Turgeon B."/>
            <person name="Goodwin S."/>
            <person name="Spatafora J."/>
            <person name="Crous P."/>
            <person name="Grigoriev I."/>
        </authorList>
    </citation>
    <scope>NUCLEOTIDE SEQUENCE</scope>
    <source>
        <strain evidence="13">CBS 113389</strain>
    </source>
</reference>
<keyword evidence="7 10" id="KW-0067">ATP-binding</keyword>
<feature type="compositionally biased region" description="Polar residues" evidence="11">
    <location>
        <begin position="758"/>
        <end position="783"/>
    </location>
</feature>
<dbReference type="GeneID" id="54478119"/>
<feature type="compositionally biased region" description="Low complexity" evidence="11">
    <location>
        <begin position="1095"/>
        <end position="1117"/>
    </location>
</feature>
<evidence type="ECO:0000259" key="12">
    <source>
        <dbReference type="PROSITE" id="PS50011"/>
    </source>
</evidence>
<feature type="compositionally biased region" description="Basic and acidic residues" evidence="11">
    <location>
        <begin position="902"/>
        <end position="912"/>
    </location>
</feature>
<dbReference type="GO" id="GO:0045033">
    <property type="term" value="P:peroxisome inheritance"/>
    <property type="evidence" value="ECO:0007669"/>
    <property type="project" value="UniProtKB-ARBA"/>
</dbReference>
<feature type="compositionally biased region" description="Polar residues" evidence="11">
    <location>
        <begin position="158"/>
        <end position="183"/>
    </location>
</feature>
<evidence type="ECO:0000256" key="1">
    <source>
        <dbReference type="ARBA" id="ARBA00012513"/>
    </source>
</evidence>
<dbReference type="InterPro" id="IPR017441">
    <property type="entry name" value="Protein_kinase_ATP_BS"/>
</dbReference>
<dbReference type="EMBL" id="MU001635">
    <property type="protein sequence ID" value="KAF2483268.1"/>
    <property type="molecule type" value="Genomic_DNA"/>
</dbReference>
<sequence>MSSAAVQQSTPQQYNDRYGYSAAAALSSSPPSSRRTARPSGANESPTPTPQHSQFASPSSALLMSSPRGPAASPASQASPGEPLSSSTYQQFYPDTASPAPAFALPIRSSSQQAPTSIAAVASDSRAYAPNTSYGDSGGYEAASDQERASDNDRRQMSPKSPQDSSRGQRSRQAPTQSRSATAVGQPPVDTSLPRENSAIINHIVVDDPKADIAREQARIAESQPNQHGSIMPPMVDQTVPAEPEQKHRSRQEHLKQQSHRKEVKFGDYILGQTLGEGEFGKVKMGWKKDSSVQVAIKLIRKESLQSNANRLPKIYREISILRELQHPNIVRLHEFVETERHMGIILEYASGGELFDYILNHRYLKDPQARRLFAQLVSGVGYLHKKGIVHRDLKLENLLLDRNKNIIITDFGFANTFNPNDELGEKVEERIHDKDFVKRERLGEPNAEGMRRGDLMQTSCGSPCYAAPELVVSDGLYTGRKVDVWSCGVILYAMLAGYLPFDDDPANPEGDNINLLYKYIVSTPLTFPEYVTPHARDLLRRILVPDPRKRADLFEVARHSWLSEYSHVVGFIGSSTKSDVDIAASAMRQNEEPSLGRSASVREPTTRAPASAGGITHQSTRVEDAQGAASATTRDAKRRTVQVEYVAPRDSTTRSEASPAAASVASPTATNSAGKTRARGDSSGPVEVTPSTRREAPVPRKEVPPASQPQVMPPPSRPARSQIRAASDHPSYAIQGTPSASRPNTSGTLGSARLPSRGNSYSQPAIATPTNTNAQAQFSRPKSGSGYIISGPIANEPTTATDGSRPASQQNLAQYQQQAESQDRSHKRSSTLGSIGDRLLGRSSSRSRRASQQPDPATGEKKIRKYPPVSMRNAMPYSNEDAQPRPSTESSRRPSFGFNRKTSDTASDTKRSSRRFSFLPSGFSMSSFTGKSSESRPASKGYGYGLNSSRAASESTNSMMQTYSDPSQRPITTANSQRKQSGTYEKALPQPPNQDYSRPGTTQTLSGLPASQSISSPSKPQSFSNPPSVQRKQYRDDGYGSNALEASQDPVERFYTPTGGEAHASPATSQQPQQQGYANYYDVVRPQQAPYSGQYQAAEQSGRQQQQQQQQQPSSQFRPNQRNFSEQYDRGHSGSSSATRRVMDFFRRRAKERE</sequence>
<evidence type="ECO:0000256" key="4">
    <source>
        <dbReference type="ARBA" id="ARBA00022679"/>
    </source>
</evidence>
<feature type="region of interest" description="Disordered" evidence="11">
    <location>
        <begin position="1"/>
        <end position="196"/>
    </location>
</feature>